<keyword evidence="7" id="KW-0812">Transmembrane</keyword>
<dbReference type="InterPro" id="IPR011641">
    <property type="entry name" value="Tyr-kin_ephrin_A/B_rcpt-like"/>
</dbReference>
<keyword evidence="3" id="KW-0378">Hydrolase</keyword>
<dbReference type="InterPro" id="IPR000242">
    <property type="entry name" value="PTP_cat"/>
</dbReference>
<comment type="catalytic activity">
    <reaction evidence="5">
        <text>O-phospho-L-tyrosyl-[protein] + H2O = L-tyrosyl-[protein] + phosphate</text>
        <dbReference type="Rhea" id="RHEA:10684"/>
        <dbReference type="Rhea" id="RHEA-COMP:10136"/>
        <dbReference type="Rhea" id="RHEA-COMP:20101"/>
        <dbReference type="ChEBI" id="CHEBI:15377"/>
        <dbReference type="ChEBI" id="CHEBI:43474"/>
        <dbReference type="ChEBI" id="CHEBI:46858"/>
        <dbReference type="ChEBI" id="CHEBI:61978"/>
        <dbReference type="EC" id="3.1.3.48"/>
    </reaction>
</comment>
<dbReference type="CDD" id="cd00185">
    <property type="entry name" value="TNFRSF"/>
    <property type="match status" value="1"/>
</dbReference>
<feature type="domain" description="Tyrosine specific protein phosphatases" evidence="9">
    <location>
        <begin position="750"/>
        <end position="821"/>
    </location>
</feature>
<evidence type="ECO:0000256" key="2">
    <source>
        <dbReference type="ARBA" id="ARBA00013064"/>
    </source>
</evidence>
<dbReference type="PROSITE" id="PS50056">
    <property type="entry name" value="TYR_PHOSPHATASE_2"/>
    <property type="match status" value="2"/>
</dbReference>
<dbReference type="InterPro" id="IPR009030">
    <property type="entry name" value="Growth_fac_rcpt_cys_sf"/>
</dbReference>
<evidence type="ECO:0000313" key="11">
    <source>
        <dbReference type="Proteomes" id="UP001634394"/>
    </source>
</evidence>
<evidence type="ECO:0000259" key="9">
    <source>
        <dbReference type="PROSITE" id="PS50056"/>
    </source>
</evidence>
<feature type="region of interest" description="Disordered" evidence="6">
    <location>
        <begin position="487"/>
        <end position="506"/>
    </location>
</feature>
<dbReference type="SMART" id="SM00208">
    <property type="entry name" value="TNFR"/>
    <property type="match status" value="4"/>
</dbReference>
<evidence type="ECO:0000256" key="1">
    <source>
        <dbReference type="ARBA" id="ARBA00009580"/>
    </source>
</evidence>
<dbReference type="InterPro" id="IPR016130">
    <property type="entry name" value="Tyr_Pase_AS"/>
</dbReference>
<dbReference type="Pfam" id="PF00102">
    <property type="entry name" value="Y_phosphatase"/>
    <property type="match status" value="2"/>
</dbReference>
<dbReference type="EC" id="3.1.3.48" evidence="2"/>
<dbReference type="SMART" id="SM01411">
    <property type="entry name" value="Ephrin_rec_like"/>
    <property type="match status" value="8"/>
</dbReference>
<evidence type="ECO:0000313" key="10">
    <source>
        <dbReference type="EMBL" id="KAL3876450.1"/>
    </source>
</evidence>
<dbReference type="PROSITE" id="PS00383">
    <property type="entry name" value="TYR_PHOSPHATASE_1"/>
    <property type="match status" value="2"/>
</dbReference>
<evidence type="ECO:0000256" key="4">
    <source>
        <dbReference type="ARBA" id="ARBA00022912"/>
    </source>
</evidence>
<keyword evidence="4" id="KW-0904">Protein phosphatase</keyword>
<dbReference type="SMART" id="SM00194">
    <property type="entry name" value="PTPc"/>
    <property type="match status" value="2"/>
</dbReference>
<accession>A0ABD3WSG6</accession>
<dbReference type="PANTHER" id="PTHR19134:SF562">
    <property type="entry name" value="PROTEIN-TYROSINE-PHOSPHATASE"/>
    <property type="match status" value="1"/>
</dbReference>
<dbReference type="PANTHER" id="PTHR19134">
    <property type="entry name" value="RECEPTOR-TYPE TYROSINE-PROTEIN PHOSPHATASE"/>
    <property type="match status" value="1"/>
</dbReference>
<evidence type="ECO:0000256" key="5">
    <source>
        <dbReference type="ARBA" id="ARBA00051722"/>
    </source>
</evidence>
<dbReference type="InterPro" id="IPR029021">
    <property type="entry name" value="Prot-tyrosine_phosphatase-like"/>
</dbReference>
<comment type="caution">
    <text evidence="10">The sequence shown here is derived from an EMBL/GenBank/DDBJ whole genome shotgun (WGS) entry which is preliminary data.</text>
</comment>
<feature type="compositionally biased region" description="Acidic residues" evidence="6">
    <location>
        <begin position="882"/>
        <end position="893"/>
    </location>
</feature>
<evidence type="ECO:0000256" key="6">
    <source>
        <dbReference type="SAM" id="MobiDB-lite"/>
    </source>
</evidence>
<dbReference type="SUPFAM" id="SSF52799">
    <property type="entry name" value="(Phosphotyrosine protein) phosphatases II"/>
    <property type="match status" value="2"/>
</dbReference>
<gene>
    <name evidence="10" type="ORF">ACJMK2_034295</name>
</gene>
<reference evidence="10 11" key="1">
    <citation type="submission" date="2024-11" db="EMBL/GenBank/DDBJ databases">
        <title>Chromosome-level genome assembly of the freshwater bivalve Anodonta woodiana.</title>
        <authorList>
            <person name="Chen X."/>
        </authorList>
    </citation>
    <scope>NUCLEOTIDE SEQUENCE [LARGE SCALE GENOMIC DNA]</scope>
    <source>
        <strain evidence="10">MN2024</strain>
        <tissue evidence="10">Gills</tissue>
    </source>
</reference>
<dbReference type="InterPro" id="IPR001368">
    <property type="entry name" value="TNFR/NGFR_Cys_rich_reg"/>
</dbReference>
<feature type="domain" description="Tyrosine-protein phosphatase" evidence="8">
    <location>
        <begin position="931"/>
        <end position="1081"/>
    </location>
</feature>
<organism evidence="10 11">
    <name type="scientific">Sinanodonta woodiana</name>
    <name type="common">Chinese pond mussel</name>
    <name type="synonym">Anodonta woodiana</name>
    <dbReference type="NCBI Taxonomy" id="1069815"/>
    <lineage>
        <taxon>Eukaryota</taxon>
        <taxon>Metazoa</taxon>
        <taxon>Spiralia</taxon>
        <taxon>Lophotrochozoa</taxon>
        <taxon>Mollusca</taxon>
        <taxon>Bivalvia</taxon>
        <taxon>Autobranchia</taxon>
        <taxon>Heteroconchia</taxon>
        <taxon>Palaeoheterodonta</taxon>
        <taxon>Unionida</taxon>
        <taxon>Unionoidea</taxon>
        <taxon>Unionidae</taxon>
        <taxon>Unioninae</taxon>
        <taxon>Sinanodonta</taxon>
    </lineage>
</organism>
<dbReference type="PROSITE" id="PS50055">
    <property type="entry name" value="TYR_PHOSPHATASE_PTP"/>
    <property type="match status" value="2"/>
</dbReference>
<dbReference type="CDD" id="cd00047">
    <property type="entry name" value="PTPc"/>
    <property type="match status" value="1"/>
</dbReference>
<dbReference type="SMART" id="SM00261">
    <property type="entry name" value="FU"/>
    <property type="match status" value="5"/>
</dbReference>
<dbReference type="SUPFAM" id="SSF57184">
    <property type="entry name" value="Growth factor receptor domain"/>
    <property type="match status" value="3"/>
</dbReference>
<dbReference type="Proteomes" id="UP001634394">
    <property type="component" value="Unassembled WGS sequence"/>
</dbReference>
<evidence type="ECO:0000259" key="8">
    <source>
        <dbReference type="PROSITE" id="PS50055"/>
    </source>
</evidence>
<dbReference type="EMBL" id="JBJQND010000005">
    <property type="protein sequence ID" value="KAL3876450.1"/>
    <property type="molecule type" value="Genomic_DNA"/>
</dbReference>
<comment type="similarity">
    <text evidence="1">Belongs to the protein-tyrosine phosphatase family.</text>
</comment>
<evidence type="ECO:0000256" key="3">
    <source>
        <dbReference type="ARBA" id="ARBA00022801"/>
    </source>
</evidence>
<sequence>MPAPLDLMAKSVNFCSPGRYYDWQLSDCSPCEPGTYKPFAGYASCIDCFPGTYSLLSGASSCTNCETGRYQPSTRQSSCHTCEIGQYQHLEGQTSCIACEGGRTTLGPGSTSSSQCFWDCEPGKFYSAGSDICQDCPTGTYQPSGVQRNCLSCKPGSFQSQIGQNDCVPCPAGSYSDNEGATICIPCPIGHYQPFKGQTLCYPCEREKTTIGVGSYSQNDCLTVCSAGTFRSNQGQVCEKCPTGMYQPTPGQTSCLSCVAGTYQNQTGQTYCMQCLPGSYQSSIGSESCIKCNPGFYQPHSGSTSQCFSCQVGMYQDLPGAVSCNICLPGTFQNQTGHIICIHCPKGSYQSSEGTNECIACPPGMYQNVVAQSQCLECPPGSYTSEPGSDLCTHCDVGMYQNLSGQISCYACPNNTNTTGIGTKSLQECYYSENTVSTGADSKEYNANLGFIAGGAGGAIVLLVVVVAIVICIVIRRHRLKETITHKTSRQDNVSPPPNESQLKTSIQQQIREVVYTNLLLEADLKEECNIGVSGEYTSKDNTYYNMEENALLPHGAVMLSNLWDYVQEKTLDCSKLLEEFEALPPGLLSPAKAALKPNNRQKNRYKGLYPYDSTRVRLLPLGEDKSDYINASFIDGYSRPKSYIASQGTTQFNLNDFWRMVYQQDVEKIVMLTRLAEGDTIKCLQYWPKEGSEQQYGGIKVTLVHVDTFAEYDIRTLTMTVENITKHVTQFHFTAWPDKGVPEAASSIVQFWHKVRNMQSQKRSPTIVHCSAGIGRTGTYIALDYLADQGKDKQYVQIFSCVAQLRSQRVNFVQTEAQYRFLHEALVEALMISGSAVTAETFPSVYKELLAIDRMRRKTGLLLEFEKLQNESSKAVYHSPEDDDTDDEEDDNEAKKEKININHQRTSRLEINKHKNRYSNILPGNYIGIYWPEKGASMTVMVFNIENVNENTDNTDYLLRKIRLTKHGEQPREVRQFQCNFWPASDTVPKQMNAMLKLIDAVEQWQREADIKTVVIHCMDGAERSGLYCVLTTVLERLNVERDVAIYQTVKKMRTRRQQIIPNIVRVLYSSNVFEKELQYSRDLS</sequence>
<evidence type="ECO:0000256" key="7">
    <source>
        <dbReference type="SAM" id="Phobius"/>
    </source>
</evidence>
<feature type="transmembrane region" description="Helical" evidence="7">
    <location>
        <begin position="451"/>
        <end position="475"/>
    </location>
</feature>
<dbReference type="GO" id="GO:0004725">
    <property type="term" value="F:protein tyrosine phosphatase activity"/>
    <property type="evidence" value="ECO:0007669"/>
    <property type="project" value="UniProtKB-EC"/>
</dbReference>
<dbReference type="InterPro" id="IPR050348">
    <property type="entry name" value="Protein-Tyr_Phosphatase"/>
</dbReference>
<keyword evidence="7" id="KW-0472">Membrane</keyword>
<proteinExistence type="inferred from homology"/>
<feature type="region of interest" description="Disordered" evidence="6">
    <location>
        <begin position="874"/>
        <end position="900"/>
    </location>
</feature>
<dbReference type="FunFam" id="3.90.190.10:FF:000102">
    <property type="entry name" value="Receptor-type tyrosine-protein phosphatase"/>
    <property type="match status" value="1"/>
</dbReference>
<keyword evidence="11" id="KW-1185">Reference proteome</keyword>
<dbReference type="AlphaFoldDB" id="A0ABD3WSG6"/>
<dbReference type="Gene3D" id="2.10.50.10">
    <property type="entry name" value="Tumor Necrosis Factor Receptor, subunit A, domain 2"/>
    <property type="match status" value="7"/>
</dbReference>
<dbReference type="Gene3D" id="3.90.190.10">
    <property type="entry name" value="Protein tyrosine phosphatase superfamily"/>
    <property type="match status" value="2"/>
</dbReference>
<feature type="domain" description="Tyrosine-protein phosphatase" evidence="8">
    <location>
        <begin position="577"/>
        <end position="830"/>
    </location>
</feature>
<keyword evidence="7" id="KW-1133">Transmembrane helix</keyword>
<name>A0ABD3WSG6_SINWO</name>
<feature type="domain" description="Tyrosine specific protein phosphatases" evidence="9">
    <location>
        <begin position="994"/>
        <end position="1062"/>
    </location>
</feature>
<dbReference type="SMART" id="SM00404">
    <property type="entry name" value="PTPc_motif"/>
    <property type="match status" value="2"/>
</dbReference>
<dbReference type="Pfam" id="PF07699">
    <property type="entry name" value="Ephrin_rec_like"/>
    <property type="match status" value="6"/>
</dbReference>
<dbReference type="InterPro" id="IPR000387">
    <property type="entry name" value="Tyr_Pase_dom"/>
</dbReference>
<protein>
    <recommendedName>
        <fullName evidence="2">protein-tyrosine-phosphatase</fullName>
        <ecNumber evidence="2">3.1.3.48</ecNumber>
    </recommendedName>
</protein>
<dbReference type="PRINTS" id="PR00700">
    <property type="entry name" value="PRTYPHPHTASE"/>
</dbReference>
<dbReference type="InterPro" id="IPR003595">
    <property type="entry name" value="Tyr_Pase_cat"/>
</dbReference>
<dbReference type="InterPro" id="IPR006212">
    <property type="entry name" value="Furin_repeat"/>
</dbReference>